<sequence length="179" mass="20618">MSSRKSKGKQMRRRTQRATSNVFAMFDKNQIQEFKEAFSMIDQNHDGYISIEDLREIFASLGKEPSDNELQNMLDETTGPINFTMFLTMFGERLNGTDPEQVIYNAYSCFDITDSGKISVDYIKEILMTTGDRMAEEDVDLVMHDAQIDNNGNFNYQKFAKVLRHGKQEPDLESNINTI</sequence>
<evidence type="ECO:0000256" key="6">
    <source>
        <dbReference type="ARBA" id="ARBA00023179"/>
    </source>
</evidence>
<feature type="domain" description="EF-hand" evidence="7">
    <location>
        <begin position="29"/>
        <end position="64"/>
    </location>
</feature>
<evidence type="ECO:0000256" key="2">
    <source>
        <dbReference type="ARBA" id="ARBA00022737"/>
    </source>
</evidence>
<evidence type="ECO:0000313" key="8">
    <source>
        <dbReference type="EMBL" id="OAF69350.1"/>
    </source>
</evidence>
<name>A0A177B5F3_9BILA</name>
<keyword evidence="2" id="KW-0677">Repeat</keyword>
<dbReference type="Pfam" id="PF13499">
    <property type="entry name" value="EF-hand_7"/>
    <property type="match status" value="1"/>
</dbReference>
<gene>
    <name evidence="8" type="ORF">A3Q56_02927</name>
</gene>
<dbReference type="EMBL" id="LWCA01000296">
    <property type="protein sequence ID" value="OAF69350.1"/>
    <property type="molecule type" value="Genomic_DNA"/>
</dbReference>
<feature type="domain" description="EF-hand" evidence="7">
    <location>
        <begin position="98"/>
        <end position="133"/>
    </location>
</feature>
<accession>A0A177B5F3</accession>
<evidence type="ECO:0000259" key="7">
    <source>
        <dbReference type="PROSITE" id="PS50222"/>
    </source>
</evidence>
<dbReference type="InterPro" id="IPR018247">
    <property type="entry name" value="EF_Hand_1_Ca_BS"/>
</dbReference>
<dbReference type="OrthoDB" id="498204at2759"/>
<dbReference type="SMART" id="SM00054">
    <property type="entry name" value="EFh"/>
    <property type="match status" value="2"/>
</dbReference>
<evidence type="ECO:0000256" key="1">
    <source>
        <dbReference type="ARBA" id="ARBA00022723"/>
    </source>
</evidence>
<keyword evidence="9" id="KW-1185">Reference proteome</keyword>
<keyword evidence="6" id="KW-0514">Muscle protein</keyword>
<proteinExistence type="predicted"/>
<dbReference type="InterPro" id="IPR002048">
    <property type="entry name" value="EF_hand_dom"/>
</dbReference>
<evidence type="ECO:0000256" key="4">
    <source>
        <dbReference type="ARBA" id="ARBA00023123"/>
    </source>
</evidence>
<evidence type="ECO:0000256" key="5">
    <source>
        <dbReference type="ARBA" id="ARBA00023175"/>
    </source>
</evidence>
<organism evidence="8 9">
    <name type="scientific">Intoshia linei</name>
    <dbReference type="NCBI Taxonomy" id="1819745"/>
    <lineage>
        <taxon>Eukaryota</taxon>
        <taxon>Metazoa</taxon>
        <taxon>Spiralia</taxon>
        <taxon>Lophotrochozoa</taxon>
        <taxon>Mesozoa</taxon>
        <taxon>Orthonectida</taxon>
        <taxon>Rhopaluridae</taxon>
        <taxon>Intoshia</taxon>
    </lineage>
</organism>
<keyword evidence="5" id="KW-0505">Motor protein</keyword>
<keyword evidence="3" id="KW-0106">Calcium</keyword>
<keyword evidence="4" id="KW-0518">Myosin</keyword>
<dbReference type="PANTHER" id="PTHR23049">
    <property type="entry name" value="MYOSIN REGULATORY LIGHT CHAIN 2"/>
    <property type="match status" value="1"/>
</dbReference>
<dbReference type="Proteomes" id="UP000078046">
    <property type="component" value="Unassembled WGS sequence"/>
</dbReference>
<dbReference type="CDD" id="cd00051">
    <property type="entry name" value="EFh"/>
    <property type="match status" value="1"/>
</dbReference>
<evidence type="ECO:0000313" key="9">
    <source>
        <dbReference type="Proteomes" id="UP000078046"/>
    </source>
</evidence>
<reference evidence="8 9" key="1">
    <citation type="submission" date="2016-04" db="EMBL/GenBank/DDBJ databases">
        <title>The genome of Intoshia linei affirms orthonectids as highly simplified spiralians.</title>
        <authorList>
            <person name="Mikhailov K.V."/>
            <person name="Slusarev G.S."/>
            <person name="Nikitin M.A."/>
            <person name="Logacheva M.D."/>
            <person name="Penin A."/>
            <person name="Aleoshin V."/>
            <person name="Panchin Y.V."/>
        </authorList>
    </citation>
    <scope>NUCLEOTIDE SEQUENCE [LARGE SCALE GENOMIC DNA]</scope>
    <source>
        <strain evidence="8">Intl2013</strain>
        <tissue evidence="8">Whole animal</tissue>
    </source>
</reference>
<keyword evidence="1" id="KW-0479">Metal-binding</keyword>
<dbReference type="GO" id="GO:0005509">
    <property type="term" value="F:calcium ion binding"/>
    <property type="evidence" value="ECO:0007669"/>
    <property type="project" value="InterPro"/>
</dbReference>
<dbReference type="PROSITE" id="PS50222">
    <property type="entry name" value="EF_HAND_2"/>
    <property type="match status" value="2"/>
</dbReference>
<dbReference type="InterPro" id="IPR050403">
    <property type="entry name" value="Myosin_RLC"/>
</dbReference>
<dbReference type="FunFam" id="1.10.238.10:FF:000007">
    <property type="entry name" value="Putative myosin regulatory light chain sqh"/>
    <property type="match status" value="1"/>
</dbReference>
<evidence type="ECO:0000256" key="3">
    <source>
        <dbReference type="ARBA" id="ARBA00022837"/>
    </source>
</evidence>
<protein>
    <recommendedName>
        <fullName evidence="7">EF-hand domain-containing protein</fullName>
    </recommendedName>
</protein>
<dbReference type="InterPro" id="IPR011992">
    <property type="entry name" value="EF-hand-dom_pair"/>
</dbReference>
<dbReference type="GO" id="GO:0016459">
    <property type="term" value="C:myosin complex"/>
    <property type="evidence" value="ECO:0007669"/>
    <property type="project" value="UniProtKB-KW"/>
</dbReference>
<dbReference type="SUPFAM" id="SSF47473">
    <property type="entry name" value="EF-hand"/>
    <property type="match status" value="1"/>
</dbReference>
<dbReference type="Gene3D" id="1.10.238.10">
    <property type="entry name" value="EF-hand"/>
    <property type="match status" value="2"/>
</dbReference>
<dbReference type="AlphaFoldDB" id="A0A177B5F3"/>
<dbReference type="PROSITE" id="PS00018">
    <property type="entry name" value="EF_HAND_1"/>
    <property type="match status" value="1"/>
</dbReference>
<comment type="caution">
    <text evidence="8">The sequence shown here is derived from an EMBL/GenBank/DDBJ whole genome shotgun (WGS) entry which is preliminary data.</text>
</comment>